<dbReference type="Pfam" id="PF17853">
    <property type="entry name" value="GGDEF_2"/>
    <property type="match status" value="1"/>
</dbReference>
<dbReference type="Proteomes" id="UP000275076">
    <property type="component" value="Unassembled WGS sequence"/>
</dbReference>
<evidence type="ECO:0000259" key="4">
    <source>
        <dbReference type="Pfam" id="PF13556"/>
    </source>
</evidence>
<dbReference type="InterPro" id="IPR051448">
    <property type="entry name" value="CdaR-like_regulators"/>
</dbReference>
<keyword evidence="2" id="KW-0472">Membrane</keyword>
<evidence type="ECO:0000259" key="3">
    <source>
        <dbReference type="Pfam" id="PF07905"/>
    </source>
</evidence>
<dbReference type="InterPro" id="IPR025736">
    <property type="entry name" value="PucR_C-HTH_dom"/>
</dbReference>
<evidence type="ECO:0000313" key="7">
    <source>
        <dbReference type="Proteomes" id="UP000275076"/>
    </source>
</evidence>
<dbReference type="SUPFAM" id="SSF46689">
    <property type="entry name" value="Homeodomain-like"/>
    <property type="match status" value="1"/>
</dbReference>
<name>A0A428N669_9BACI</name>
<keyword evidence="2" id="KW-0812">Transmembrane</keyword>
<dbReference type="Pfam" id="PF07905">
    <property type="entry name" value="PucR"/>
    <property type="match status" value="1"/>
</dbReference>
<evidence type="ECO:0000256" key="2">
    <source>
        <dbReference type="SAM" id="Phobius"/>
    </source>
</evidence>
<feature type="domain" description="CdaR GGDEF-like" evidence="5">
    <location>
        <begin position="332"/>
        <end position="471"/>
    </location>
</feature>
<reference evidence="6 7" key="1">
    <citation type="submission" date="2018-10" db="EMBL/GenBank/DDBJ databases">
        <title>Draft genome sequence of Bacillus salarius IM0101, isolated from a hypersaline soil in Inner Mongolia, China.</title>
        <authorList>
            <person name="Yamprayoonswat W."/>
            <person name="Boonvisut S."/>
            <person name="Jumpathong W."/>
            <person name="Sittihan S."/>
            <person name="Ruangsuj P."/>
            <person name="Wanthongcharoen S."/>
            <person name="Thongpramul N."/>
            <person name="Pimmason S."/>
            <person name="Yu B."/>
            <person name="Yasawong M."/>
        </authorList>
    </citation>
    <scope>NUCLEOTIDE SEQUENCE [LARGE SCALE GENOMIC DNA]</scope>
    <source>
        <strain evidence="6 7">IM0101</strain>
    </source>
</reference>
<proteinExistence type="inferred from homology"/>
<keyword evidence="7" id="KW-1185">Reference proteome</keyword>
<gene>
    <name evidence="6" type="ORF">D7Z54_08635</name>
</gene>
<dbReference type="AlphaFoldDB" id="A0A428N669"/>
<dbReference type="Gene3D" id="1.10.10.2840">
    <property type="entry name" value="PucR C-terminal helix-turn-helix domain"/>
    <property type="match status" value="1"/>
</dbReference>
<dbReference type="PANTHER" id="PTHR33744:SF1">
    <property type="entry name" value="DNA-BINDING TRANSCRIPTIONAL ACTIVATOR ADER"/>
    <property type="match status" value="1"/>
</dbReference>
<dbReference type="OrthoDB" id="142218at2"/>
<feature type="domain" description="Purine catabolism PurC-like" evidence="3">
    <location>
        <begin position="34"/>
        <end position="152"/>
    </location>
</feature>
<accession>A0A428N669</accession>
<evidence type="ECO:0000313" key="6">
    <source>
        <dbReference type="EMBL" id="RSL33749.1"/>
    </source>
</evidence>
<keyword evidence="2" id="KW-1133">Transmembrane helix</keyword>
<dbReference type="PANTHER" id="PTHR33744">
    <property type="entry name" value="CARBOHYDRATE DIACID REGULATOR"/>
    <property type="match status" value="1"/>
</dbReference>
<sequence>MKVYIAFLTIWIKGFLTFIVLGMRRYFMFTVYNMLQLPIMKRAISQTNSNFGMQTPVEWVSIIEMPVENFVRKNEVVLTAGIGCENDENKLLSFVQEVIDAEAAALIIATGRYLNVIPDNVIQFCETHDFPLIEIPWEIRFADVSHAISTALHQQERSFVEHSDKVRKELLEIILNGEGVARIASYLEKSLFMPVVITDRRGNIKTKSKSAQDLEERWNAHLLQRGDPLYFKLEESSDNNTLPNNMHWLIIDNKEVLQLTVQSAREIQGFILLEWPEHLPEDEVFQEHTLILLEHAVTTSALCFLHDQAALETEMRLKDDFVWSLAKGKFESKDNALSRAKSLGYNLNIPYLCIVAKPENFHYLFENDSSQNISFENWRKLIGEMMEEEVNHTGRTMYLKTMSTFQKEELIIYVELQSEKSVETAYPFIELLQYRIEQKKPGIIVSWGIAKTYGEDFFHVGFEEAYSALDIGRRQKGNGYITTYANTRFDRALLALTENEELRNITEVIIEPLQRYSLERKIDLVHTFIIYNRHKGNVSQTARDLNLHRQSLLYRLRKIETLTSCSLDDSDEMFLIDLSIRLHTISVNKDKNTNYHLSKTALPTSSEGRFYLWTVNVIISSYFNW</sequence>
<feature type="domain" description="PucR C-terminal helix-turn-helix" evidence="4">
    <location>
        <begin position="524"/>
        <end position="581"/>
    </location>
</feature>
<comment type="caution">
    <text evidence="6">The sequence shown here is derived from an EMBL/GenBank/DDBJ whole genome shotgun (WGS) entry which is preliminary data.</text>
</comment>
<feature type="transmembrane region" description="Helical" evidence="2">
    <location>
        <begin position="6"/>
        <end position="27"/>
    </location>
</feature>
<protein>
    <submittedName>
        <fullName evidence="6">PucR family transcriptional regulator</fullName>
    </submittedName>
</protein>
<dbReference type="InterPro" id="IPR009057">
    <property type="entry name" value="Homeodomain-like_sf"/>
</dbReference>
<dbReference type="InterPro" id="IPR012914">
    <property type="entry name" value="PucR_dom"/>
</dbReference>
<organism evidence="6 7">
    <name type="scientific">Salibacterium salarium</name>
    <dbReference type="NCBI Taxonomy" id="284579"/>
    <lineage>
        <taxon>Bacteria</taxon>
        <taxon>Bacillati</taxon>
        <taxon>Bacillota</taxon>
        <taxon>Bacilli</taxon>
        <taxon>Bacillales</taxon>
        <taxon>Bacillaceae</taxon>
    </lineage>
</organism>
<comment type="similarity">
    <text evidence="1">Belongs to the CdaR family.</text>
</comment>
<dbReference type="Pfam" id="PF13556">
    <property type="entry name" value="HTH_30"/>
    <property type="match status" value="1"/>
</dbReference>
<dbReference type="InterPro" id="IPR042070">
    <property type="entry name" value="PucR_C-HTH_sf"/>
</dbReference>
<dbReference type="EMBL" id="RBVX01000006">
    <property type="protein sequence ID" value="RSL33749.1"/>
    <property type="molecule type" value="Genomic_DNA"/>
</dbReference>
<evidence type="ECO:0000256" key="1">
    <source>
        <dbReference type="ARBA" id="ARBA00006754"/>
    </source>
</evidence>
<evidence type="ECO:0000259" key="5">
    <source>
        <dbReference type="Pfam" id="PF17853"/>
    </source>
</evidence>
<dbReference type="InterPro" id="IPR041522">
    <property type="entry name" value="CdaR_GGDEF"/>
</dbReference>